<gene>
    <name evidence="1" type="ORF">OVA965_LOCUS16759</name>
    <name evidence="2" type="ORF">TMI583_LOCUS16769</name>
</gene>
<accession>A0A8S2JMC4</accession>
<name>A0A8S2JMC4_9BILA</name>
<dbReference type="AlphaFoldDB" id="A0A8S2JMC4"/>
<dbReference type="Proteomes" id="UP000682733">
    <property type="component" value="Unassembled WGS sequence"/>
</dbReference>
<dbReference type="EMBL" id="CAJOBA010007863">
    <property type="protein sequence ID" value="CAF3814540.1"/>
    <property type="molecule type" value="Genomic_DNA"/>
</dbReference>
<dbReference type="EMBL" id="CAJNOK010007851">
    <property type="protein sequence ID" value="CAF1046624.1"/>
    <property type="molecule type" value="Genomic_DNA"/>
</dbReference>
<dbReference type="Proteomes" id="UP000677228">
    <property type="component" value="Unassembled WGS sequence"/>
</dbReference>
<evidence type="ECO:0000313" key="3">
    <source>
        <dbReference type="Proteomes" id="UP000682733"/>
    </source>
</evidence>
<proteinExistence type="predicted"/>
<protein>
    <recommendedName>
        <fullName evidence="4">Reverse transcriptase domain-containing protein</fullName>
    </recommendedName>
</protein>
<organism evidence="2 3">
    <name type="scientific">Didymodactylos carnosus</name>
    <dbReference type="NCBI Taxonomy" id="1234261"/>
    <lineage>
        <taxon>Eukaryota</taxon>
        <taxon>Metazoa</taxon>
        <taxon>Spiralia</taxon>
        <taxon>Gnathifera</taxon>
        <taxon>Rotifera</taxon>
        <taxon>Eurotatoria</taxon>
        <taxon>Bdelloidea</taxon>
        <taxon>Philodinida</taxon>
        <taxon>Philodinidae</taxon>
        <taxon>Didymodactylos</taxon>
    </lineage>
</organism>
<evidence type="ECO:0000313" key="2">
    <source>
        <dbReference type="EMBL" id="CAF3814540.1"/>
    </source>
</evidence>
<sequence length="101" mass="11500">MVQQVEISHLLDDLIKPLFDKHARSTTFINGVGLVRRLEQYASEGRLKSTTLLCVFDITGLYTMLPQEESLDILTKFLIKHGYQKVEGIPVKGLSFCFARK</sequence>
<evidence type="ECO:0000313" key="1">
    <source>
        <dbReference type="EMBL" id="CAF1046624.1"/>
    </source>
</evidence>
<reference evidence="2" key="1">
    <citation type="submission" date="2021-02" db="EMBL/GenBank/DDBJ databases">
        <authorList>
            <person name="Nowell W R."/>
        </authorList>
    </citation>
    <scope>NUCLEOTIDE SEQUENCE</scope>
</reference>
<evidence type="ECO:0008006" key="4">
    <source>
        <dbReference type="Google" id="ProtNLM"/>
    </source>
</evidence>
<comment type="caution">
    <text evidence="2">The sequence shown here is derived from an EMBL/GenBank/DDBJ whole genome shotgun (WGS) entry which is preliminary data.</text>
</comment>